<keyword evidence="9" id="KW-1185">Reference proteome</keyword>
<dbReference type="PANTHER" id="PTHR42987:SF4">
    <property type="entry name" value="PROTEASE SOHB-RELATED"/>
    <property type="match status" value="1"/>
</dbReference>
<dbReference type="OrthoDB" id="9764363at2"/>
<dbReference type="SUPFAM" id="SSF52096">
    <property type="entry name" value="ClpP/crotonase"/>
    <property type="match status" value="1"/>
</dbReference>
<dbReference type="InterPro" id="IPR029045">
    <property type="entry name" value="ClpP/crotonase-like_dom_sf"/>
</dbReference>
<dbReference type="FunCoup" id="E8QWC7">
    <property type="interactions" value="70"/>
</dbReference>
<dbReference type="EMBL" id="CP002353">
    <property type="protein sequence ID" value="ADV60814.1"/>
    <property type="molecule type" value="Genomic_DNA"/>
</dbReference>
<keyword evidence="4" id="KW-0720">Serine protease</keyword>
<dbReference type="Proteomes" id="UP000008631">
    <property type="component" value="Chromosome"/>
</dbReference>
<dbReference type="Gene3D" id="6.20.330.10">
    <property type="match status" value="1"/>
</dbReference>
<dbReference type="NCBIfam" id="TIGR00706">
    <property type="entry name" value="SppA_dom"/>
    <property type="match status" value="1"/>
</dbReference>
<keyword evidence="2" id="KW-0645">Protease</keyword>
<feature type="compositionally biased region" description="Low complexity" evidence="5">
    <location>
        <begin position="1"/>
        <end position="17"/>
    </location>
</feature>
<feature type="domain" description="Peptidase S49" evidence="7">
    <location>
        <begin position="157"/>
        <end position="303"/>
    </location>
</feature>
<name>E8QWC7_ISOPI</name>
<dbReference type="GO" id="GO:0006508">
    <property type="term" value="P:proteolysis"/>
    <property type="evidence" value="ECO:0007669"/>
    <property type="project" value="UniProtKB-KW"/>
</dbReference>
<keyword evidence="6" id="KW-1133">Transmembrane helix</keyword>
<dbReference type="Pfam" id="PF01343">
    <property type="entry name" value="Peptidase_S49"/>
    <property type="match status" value="1"/>
</dbReference>
<gene>
    <name evidence="8" type="ordered locus">Isop_0217</name>
</gene>
<evidence type="ECO:0000256" key="3">
    <source>
        <dbReference type="ARBA" id="ARBA00022801"/>
    </source>
</evidence>
<dbReference type="InParanoid" id="E8QWC7"/>
<dbReference type="STRING" id="575540.Isop_0217"/>
<dbReference type="AlphaFoldDB" id="E8QWC7"/>
<dbReference type="KEGG" id="ipa:Isop_0217"/>
<proteinExistence type="inferred from homology"/>
<keyword evidence="3" id="KW-0378">Hydrolase</keyword>
<evidence type="ECO:0000256" key="6">
    <source>
        <dbReference type="SAM" id="Phobius"/>
    </source>
</evidence>
<protein>
    <submittedName>
        <fullName evidence="8">Signal peptide peptidase SppA, 36K type</fullName>
    </submittedName>
</protein>
<feature type="region of interest" description="Disordered" evidence="5">
    <location>
        <begin position="1"/>
        <end position="27"/>
    </location>
</feature>
<organism evidence="8 9">
    <name type="scientific">Isosphaera pallida (strain ATCC 43644 / DSM 9630 / IS1B)</name>
    <dbReference type="NCBI Taxonomy" id="575540"/>
    <lineage>
        <taxon>Bacteria</taxon>
        <taxon>Pseudomonadati</taxon>
        <taxon>Planctomycetota</taxon>
        <taxon>Planctomycetia</taxon>
        <taxon>Isosphaerales</taxon>
        <taxon>Isosphaeraceae</taxon>
        <taxon>Isosphaera</taxon>
    </lineage>
</organism>
<comment type="similarity">
    <text evidence="1">Belongs to the peptidase S49 family.</text>
</comment>
<evidence type="ECO:0000259" key="7">
    <source>
        <dbReference type="Pfam" id="PF01343"/>
    </source>
</evidence>
<dbReference type="PANTHER" id="PTHR42987">
    <property type="entry name" value="PEPTIDASE S49"/>
    <property type="match status" value="1"/>
</dbReference>
<dbReference type="InterPro" id="IPR047272">
    <property type="entry name" value="S49_SppA_C"/>
</dbReference>
<evidence type="ECO:0000313" key="9">
    <source>
        <dbReference type="Proteomes" id="UP000008631"/>
    </source>
</evidence>
<dbReference type="HOGENOM" id="CLU_046540_0_1_0"/>
<dbReference type="Gene3D" id="3.90.226.10">
    <property type="entry name" value="2-enoyl-CoA Hydratase, Chain A, domain 1"/>
    <property type="match status" value="1"/>
</dbReference>
<dbReference type="eggNOG" id="COG0616">
    <property type="taxonomic scope" value="Bacteria"/>
</dbReference>
<keyword evidence="6" id="KW-0472">Membrane</keyword>
<dbReference type="GO" id="GO:0008236">
    <property type="term" value="F:serine-type peptidase activity"/>
    <property type="evidence" value="ECO:0007669"/>
    <property type="project" value="UniProtKB-KW"/>
</dbReference>
<reference evidence="8 9" key="2">
    <citation type="journal article" date="2011" name="Stand. Genomic Sci.">
        <title>Complete genome sequence of Isosphaera pallida type strain (IS1B).</title>
        <authorList>
            <consortium name="US DOE Joint Genome Institute (JGI-PGF)"/>
            <person name="Goker M."/>
            <person name="Cleland D."/>
            <person name="Saunders E."/>
            <person name="Lapidus A."/>
            <person name="Nolan M."/>
            <person name="Lucas S."/>
            <person name="Hammon N."/>
            <person name="Deshpande S."/>
            <person name="Cheng J.F."/>
            <person name="Tapia R."/>
            <person name="Han C."/>
            <person name="Goodwin L."/>
            <person name="Pitluck S."/>
            <person name="Liolios K."/>
            <person name="Pagani I."/>
            <person name="Ivanova N."/>
            <person name="Mavromatis K."/>
            <person name="Pati A."/>
            <person name="Chen A."/>
            <person name="Palaniappan K."/>
            <person name="Land M."/>
            <person name="Hauser L."/>
            <person name="Chang Y.J."/>
            <person name="Jeffries C.D."/>
            <person name="Detter J.C."/>
            <person name="Beck B."/>
            <person name="Woyke T."/>
            <person name="Bristow J."/>
            <person name="Eisen J.A."/>
            <person name="Markowitz V."/>
            <person name="Hugenholtz P."/>
            <person name="Kyrpides N.C."/>
            <person name="Klenk H.P."/>
        </authorList>
    </citation>
    <scope>NUCLEOTIDE SEQUENCE [LARGE SCALE GENOMIC DNA]</scope>
    <source>
        <strain evidence="9">ATCC 43644 / DSM 9630 / IS1B</strain>
    </source>
</reference>
<evidence type="ECO:0000256" key="4">
    <source>
        <dbReference type="ARBA" id="ARBA00022825"/>
    </source>
</evidence>
<evidence type="ECO:0000256" key="5">
    <source>
        <dbReference type="SAM" id="MobiDB-lite"/>
    </source>
</evidence>
<reference key="1">
    <citation type="submission" date="2010-11" db="EMBL/GenBank/DDBJ databases">
        <title>The complete sequence of chromosome of Isophaera pallida ATCC 43644.</title>
        <authorList>
            <consortium name="US DOE Joint Genome Institute (JGI-PGF)"/>
            <person name="Lucas S."/>
            <person name="Copeland A."/>
            <person name="Lapidus A."/>
            <person name="Bruce D."/>
            <person name="Goodwin L."/>
            <person name="Pitluck S."/>
            <person name="Kyrpides N."/>
            <person name="Mavromatis K."/>
            <person name="Pagani I."/>
            <person name="Ivanova N."/>
            <person name="Saunders E."/>
            <person name="Brettin T."/>
            <person name="Detter J.C."/>
            <person name="Han C."/>
            <person name="Tapia R."/>
            <person name="Land M."/>
            <person name="Hauser L."/>
            <person name="Markowitz V."/>
            <person name="Cheng J.-F."/>
            <person name="Hugenholtz P."/>
            <person name="Woyke T."/>
            <person name="Wu D."/>
            <person name="Eisen J.A."/>
        </authorList>
    </citation>
    <scope>NUCLEOTIDE SEQUENCE</scope>
    <source>
        <strain>ATCC 43644</strain>
    </source>
</reference>
<dbReference type="CDD" id="cd07023">
    <property type="entry name" value="S49_Sppa_N_C"/>
    <property type="match status" value="1"/>
</dbReference>
<evidence type="ECO:0000256" key="1">
    <source>
        <dbReference type="ARBA" id="ARBA00008683"/>
    </source>
</evidence>
<evidence type="ECO:0000313" key="8">
    <source>
        <dbReference type="EMBL" id="ADV60814.1"/>
    </source>
</evidence>
<dbReference type="RefSeq" id="WP_013563103.1">
    <property type="nucleotide sequence ID" value="NC_014962.1"/>
</dbReference>
<feature type="transmembrane region" description="Helical" evidence="6">
    <location>
        <begin position="52"/>
        <end position="73"/>
    </location>
</feature>
<accession>E8QWC7</accession>
<sequence length="379" mass="40909">MSSPSPSAPDSNPSPESGQGGPLPPLPFRFSNLGGGSTIILERGRRGWPWRWAVWGLLLVSLLLNVSLLTASLGPIPDAVREQYVAGPIGPGKAKLAIIEITGSIDDSKADGISRQITQASLDSSVKGVLLRIDSPGGTVSASDRLWRDVQTRLVGRKPVVVSMGSRAASGGYYIACAGDALFAEPATITGSIGVILEIPQISGLLDKIGVEFATLTTGKFKDSGSIYRPITNEERQRFLKSIDQSYQRFLRVVAQGRKMELSQLKPLADGSIFSGEEALENGLVDFLGYQDDALRHLLKLTRLEEAQVVRYVPPNSLATLLELLELGSRLPSPHPDPDESLSLWAPASQRDQGRSMPIPLSRAQVDDWLAPRLLMLSR</sequence>
<dbReference type="InterPro" id="IPR004635">
    <property type="entry name" value="Pept_S49_SppA"/>
</dbReference>
<keyword evidence="6" id="KW-0812">Transmembrane</keyword>
<evidence type="ECO:0000256" key="2">
    <source>
        <dbReference type="ARBA" id="ARBA00022670"/>
    </source>
</evidence>
<dbReference type="InterPro" id="IPR002142">
    <property type="entry name" value="Peptidase_S49"/>
</dbReference>